<dbReference type="InterPro" id="IPR000073">
    <property type="entry name" value="AB_hydrolase_1"/>
</dbReference>
<dbReference type="OrthoDB" id="9796770at2"/>
<dbReference type="InterPro" id="IPR002410">
    <property type="entry name" value="Peptidase_S33"/>
</dbReference>
<feature type="domain" description="AB hydrolase-1" evidence="3">
    <location>
        <begin position="41"/>
        <end position="261"/>
    </location>
</feature>
<dbReference type="InterPro" id="IPR029058">
    <property type="entry name" value="AB_hydrolase_fold"/>
</dbReference>
<organism evidence="4 5">
    <name type="scientific">Dyadobacter psychrophilus</name>
    <dbReference type="NCBI Taxonomy" id="651661"/>
    <lineage>
        <taxon>Bacteria</taxon>
        <taxon>Pseudomonadati</taxon>
        <taxon>Bacteroidota</taxon>
        <taxon>Cytophagia</taxon>
        <taxon>Cytophagales</taxon>
        <taxon>Spirosomataceae</taxon>
        <taxon>Dyadobacter</taxon>
    </lineage>
</organism>
<evidence type="ECO:0000256" key="1">
    <source>
        <dbReference type="ARBA" id="ARBA00010088"/>
    </source>
</evidence>
<dbReference type="Proteomes" id="UP000190897">
    <property type="component" value="Unassembled WGS sequence"/>
</dbReference>
<keyword evidence="2" id="KW-0378">Hydrolase</keyword>
<comment type="similarity">
    <text evidence="1">Belongs to the peptidase S33 family.</text>
</comment>
<evidence type="ECO:0000256" key="2">
    <source>
        <dbReference type="ARBA" id="ARBA00022801"/>
    </source>
</evidence>
<protein>
    <submittedName>
        <fullName evidence="4">Serine aminopeptidase, S33</fullName>
    </submittedName>
</protein>
<keyword evidence="5" id="KW-1185">Reference proteome</keyword>
<dbReference type="GO" id="GO:0006508">
    <property type="term" value="P:proteolysis"/>
    <property type="evidence" value="ECO:0007669"/>
    <property type="project" value="InterPro"/>
</dbReference>
<keyword evidence="4" id="KW-0031">Aminopeptidase</keyword>
<evidence type="ECO:0000259" key="3">
    <source>
        <dbReference type="Pfam" id="PF00561"/>
    </source>
</evidence>
<dbReference type="PANTHER" id="PTHR43798:SF33">
    <property type="entry name" value="HYDROLASE, PUTATIVE (AFU_ORTHOLOGUE AFUA_2G14860)-RELATED"/>
    <property type="match status" value="1"/>
</dbReference>
<dbReference type="Gene3D" id="3.40.50.1820">
    <property type="entry name" value="alpha/beta hydrolase"/>
    <property type="match status" value="1"/>
</dbReference>
<sequence length="278" mass="31627">MQSQLLIAILSASFYTAFGQQGLVKGHPQLAYWKLGNKSEVVIVLHGGPASHHEYLRPELDLLSESATIIYYDQRGCGKSERSNSYTWQDHVKDLQRLITALAPRKKIFLAGSSWGSLLAILYVYTYPKSVKGLILSGTVRWMGEGTTYIRDSEFNYNKPHKQPMHEKALAESLRSDGTIELDTIEISKMLEVESGIQLHEAMASLISAPIADSLAKIRVPILMFNGERSNRYDWVDEYMELFPKVELQTFPVAGHDPWFSNPKHFAKRCNEFIFRNK</sequence>
<gene>
    <name evidence="4" type="ORF">SAMN05660293_00052</name>
</gene>
<dbReference type="PANTHER" id="PTHR43798">
    <property type="entry name" value="MONOACYLGLYCEROL LIPASE"/>
    <property type="match status" value="1"/>
</dbReference>
<evidence type="ECO:0000313" key="4">
    <source>
        <dbReference type="EMBL" id="SKB42826.1"/>
    </source>
</evidence>
<dbReference type="GO" id="GO:0016020">
    <property type="term" value="C:membrane"/>
    <property type="evidence" value="ECO:0007669"/>
    <property type="project" value="TreeGrafter"/>
</dbReference>
<keyword evidence="4" id="KW-0645">Protease</keyword>
<dbReference type="SUPFAM" id="SSF53474">
    <property type="entry name" value="alpha/beta-Hydrolases"/>
    <property type="match status" value="1"/>
</dbReference>
<dbReference type="AlphaFoldDB" id="A0A1T5B6G7"/>
<accession>A0A1T5B6G7</accession>
<dbReference type="GO" id="GO:0004177">
    <property type="term" value="F:aminopeptidase activity"/>
    <property type="evidence" value="ECO:0007669"/>
    <property type="project" value="UniProtKB-KW"/>
</dbReference>
<dbReference type="PRINTS" id="PR00793">
    <property type="entry name" value="PROAMNOPTASE"/>
</dbReference>
<dbReference type="InterPro" id="IPR050266">
    <property type="entry name" value="AB_hydrolase_sf"/>
</dbReference>
<dbReference type="EMBL" id="FUZA01000001">
    <property type="protein sequence ID" value="SKB42826.1"/>
    <property type="molecule type" value="Genomic_DNA"/>
</dbReference>
<dbReference type="RefSeq" id="WP_082212683.1">
    <property type="nucleotide sequence ID" value="NZ_FUZA01000001.1"/>
</dbReference>
<dbReference type="Pfam" id="PF00561">
    <property type="entry name" value="Abhydrolase_1"/>
    <property type="match status" value="1"/>
</dbReference>
<reference evidence="5" key="1">
    <citation type="submission" date="2017-02" db="EMBL/GenBank/DDBJ databases">
        <authorList>
            <person name="Varghese N."/>
            <person name="Submissions S."/>
        </authorList>
    </citation>
    <scope>NUCLEOTIDE SEQUENCE [LARGE SCALE GENOMIC DNA]</scope>
    <source>
        <strain evidence="5">DSM 22270</strain>
    </source>
</reference>
<proteinExistence type="inferred from homology"/>
<dbReference type="STRING" id="651661.SAMN05660293_00052"/>
<name>A0A1T5B6G7_9BACT</name>
<evidence type="ECO:0000313" key="5">
    <source>
        <dbReference type="Proteomes" id="UP000190897"/>
    </source>
</evidence>